<evidence type="ECO:0000313" key="1">
    <source>
        <dbReference type="EMBL" id="ADJ24811.1"/>
    </source>
</evidence>
<dbReference type="AlphaFoldDB" id="D8JVF7"/>
<gene>
    <name evidence="1" type="ordered locus">Hden_3016</name>
</gene>
<keyword evidence="2" id="KW-1185">Reference proteome</keyword>
<dbReference type="Proteomes" id="UP000002033">
    <property type="component" value="Chromosome"/>
</dbReference>
<sequence>MSSERFAPPRTEPPIGEQIRALRARGWSDRSIARHLNVPLDAIRAALNIPTYGPDGNYRIPVVEIVKA</sequence>
<dbReference type="HOGENOM" id="CLU_2788251_0_0_5"/>
<name>D8JVF7_HYPDA</name>
<dbReference type="RefSeq" id="WP_013216970.1">
    <property type="nucleotide sequence ID" value="NC_014313.1"/>
</dbReference>
<accession>D8JVF7</accession>
<dbReference type="EMBL" id="CP002083">
    <property type="protein sequence ID" value="ADJ24811.1"/>
    <property type="molecule type" value="Genomic_DNA"/>
</dbReference>
<reference evidence="2" key="1">
    <citation type="journal article" date="2011" name="J. Bacteriol.">
        <title>Genome sequences of eight morphologically diverse alphaproteobacteria.</title>
        <authorList>
            <consortium name="US DOE Joint Genome Institute"/>
            <person name="Brown P.J."/>
            <person name="Kysela D.T."/>
            <person name="Buechlein A."/>
            <person name="Hemmerich C."/>
            <person name="Brun Y.V."/>
        </authorList>
    </citation>
    <scope>NUCLEOTIDE SEQUENCE [LARGE SCALE GENOMIC DNA]</scope>
    <source>
        <strain evidence="2">ATCC 51888 / DSM 1869 / NCIB 11706 / TK 0415</strain>
    </source>
</reference>
<organism evidence="1 2">
    <name type="scientific">Hyphomicrobium denitrificans (strain ATCC 51888 / DSM 1869 / NCIMB 11706 / TK 0415)</name>
    <dbReference type="NCBI Taxonomy" id="582899"/>
    <lineage>
        <taxon>Bacteria</taxon>
        <taxon>Pseudomonadati</taxon>
        <taxon>Pseudomonadota</taxon>
        <taxon>Alphaproteobacteria</taxon>
        <taxon>Hyphomicrobiales</taxon>
        <taxon>Hyphomicrobiaceae</taxon>
        <taxon>Hyphomicrobium</taxon>
    </lineage>
</organism>
<dbReference type="KEGG" id="hdn:Hden_3016"/>
<dbReference type="STRING" id="582899.Hden_3016"/>
<evidence type="ECO:0000313" key="2">
    <source>
        <dbReference type="Proteomes" id="UP000002033"/>
    </source>
</evidence>
<proteinExistence type="predicted"/>
<protein>
    <submittedName>
        <fullName evidence="1">Uncharacterized protein</fullName>
    </submittedName>
</protein>